<evidence type="ECO:0000256" key="4">
    <source>
        <dbReference type="PIRSR" id="PIRSR606689-2"/>
    </source>
</evidence>
<gene>
    <name evidence="7" type="primary">ARL9</name>
</gene>
<keyword evidence="4" id="KW-0479">Metal-binding</keyword>
<feature type="region of interest" description="Disordered" evidence="6">
    <location>
        <begin position="34"/>
        <end position="86"/>
    </location>
</feature>
<dbReference type="STRING" id="13616.ENSMODP00000025892"/>
<dbReference type="FunCoup" id="F7D1G1">
    <property type="interactions" value="12"/>
</dbReference>
<feature type="compositionally biased region" description="Polar residues" evidence="6">
    <location>
        <begin position="76"/>
        <end position="85"/>
    </location>
</feature>
<dbReference type="Proteomes" id="UP000002280">
    <property type="component" value="Chromosome 5"/>
</dbReference>
<dbReference type="SMART" id="SM00178">
    <property type="entry name" value="SAR"/>
    <property type="match status" value="1"/>
</dbReference>
<dbReference type="RefSeq" id="XP_007496471.1">
    <property type="nucleotide sequence ID" value="XM_007496409.3"/>
</dbReference>
<evidence type="ECO:0000256" key="6">
    <source>
        <dbReference type="SAM" id="MobiDB-lite"/>
    </source>
</evidence>
<feature type="binding site" evidence="3">
    <location>
        <begin position="99"/>
        <end position="106"/>
    </location>
    <ligand>
        <name>GTP</name>
        <dbReference type="ChEBI" id="CHEBI:37565"/>
    </ligand>
</feature>
<dbReference type="NCBIfam" id="TIGR00231">
    <property type="entry name" value="small_GTP"/>
    <property type="match status" value="1"/>
</dbReference>
<feature type="binding site" evidence="4">
    <location>
        <position position="124"/>
    </location>
    <ligand>
        <name>Mg(2+)</name>
        <dbReference type="ChEBI" id="CHEBI:18420"/>
    </ligand>
</feature>
<dbReference type="SMART" id="SM00177">
    <property type="entry name" value="ARF"/>
    <property type="match status" value="1"/>
</dbReference>
<dbReference type="InterPro" id="IPR006689">
    <property type="entry name" value="Small_GTPase_ARF/SAR"/>
</dbReference>
<reference evidence="7" key="3">
    <citation type="submission" date="2025-09" db="UniProtKB">
        <authorList>
            <consortium name="Ensembl"/>
        </authorList>
    </citation>
    <scope>IDENTIFICATION</scope>
</reference>
<feature type="binding site" evidence="4">
    <location>
        <position position="106"/>
    </location>
    <ligand>
        <name>Mg(2+)</name>
        <dbReference type="ChEBI" id="CHEBI:18420"/>
    </ligand>
</feature>
<dbReference type="PROSITE" id="PS51417">
    <property type="entry name" value="ARF"/>
    <property type="match status" value="1"/>
</dbReference>
<feature type="compositionally biased region" description="Basic and acidic residues" evidence="6">
    <location>
        <begin position="58"/>
        <end position="75"/>
    </location>
</feature>
<reference evidence="7 8" key="1">
    <citation type="journal article" date="2007" name="Nature">
        <title>Genome of the marsupial Monodelphis domestica reveals innovation in non-coding sequences.</title>
        <authorList>
            <person name="Mikkelsen T.S."/>
            <person name="Wakefield M.J."/>
            <person name="Aken B."/>
            <person name="Amemiya C.T."/>
            <person name="Chang J.L."/>
            <person name="Duke S."/>
            <person name="Garber M."/>
            <person name="Gentles A.J."/>
            <person name="Goodstadt L."/>
            <person name="Heger A."/>
            <person name="Jurka J."/>
            <person name="Kamal M."/>
            <person name="Mauceli E."/>
            <person name="Searle S.M."/>
            <person name="Sharpe T."/>
            <person name="Baker M.L."/>
            <person name="Batzer M.A."/>
            <person name="Benos P.V."/>
            <person name="Belov K."/>
            <person name="Clamp M."/>
            <person name="Cook A."/>
            <person name="Cuff J."/>
            <person name="Das R."/>
            <person name="Davidow L."/>
            <person name="Deakin J.E."/>
            <person name="Fazzari M.J."/>
            <person name="Glass J.L."/>
            <person name="Grabherr M."/>
            <person name="Greally J.M."/>
            <person name="Gu W."/>
            <person name="Hore T.A."/>
            <person name="Huttley G.A."/>
            <person name="Kleber M."/>
            <person name="Jirtle R.L."/>
            <person name="Koina E."/>
            <person name="Lee J.T."/>
            <person name="Mahony S."/>
            <person name="Marra M.A."/>
            <person name="Miller R.D."/>
            <person name="Nicholls R.D."/>
            <person name="Oda M."/>
            <person name="Papenfuss A.T."/>
            <person name="Parra Z.E."/>
            <person name="Pollock D.D."/>
            <person name="Ray D.A."/>
            <person name="Schein J.E."/>
            <person name="Speed T.P."/>
            <person name="Thompson K."/>
            <person name="VandeBerg J.L."/>
            <person name="Wade C.M."/>
            <person name="Walker J.A."/>
            <person name="Waters P.D."/>
            <person name="Webber C."/>
            <person name="Weidman J.R."/>
            <person name="Xie X."/>
            <person name="Zody M.C."/>
            <person name="Baldwin J."/>
            <person name="Abdouelleil A."/>
            <person name="Abdulkadir J."/>
            <person name="Abebe A."/>
            <person name="Abera B."/>
            <person name="Abreu J."/>
            <person name="Acer S.C."/>
            <person name="Aftuck L."/>
            <person name="Alexander A."/>
            <person name="An P."/>
            <person name="Anderson E."/>
            <person name="Anderson S."/>
            <person name="Arachi H."/>
            <person name="Azer M."/>
            <person name="Bachantsang P."/>
            <person name="Barry A."/>
            <person name="Bayul T."/>
            <person name="Berlin A."/>
            <person name="Bessette D."/>
            <person name="Bloom T."/>
            <person name="Bloom T."/>
            <person name="Boguslavskiy L."/>
            <person name="Bonnet C."/>
            <person name="Boukhgalter B."/>
            <person name="Bourzgui I."/>
            <person name="Brown A."/>
            <person name="Cahill P."/>
            <person name="Channer S."/>
            <person name="Cheshatsang Y."/>
            <person name="Chuda L."/>
            <person name="Citroen M."/>
            <person name="Collymore A."/>
            <person name="Cooke P."/>
            <person name="Costello M."/>
            <person name="D'Aco K."/>
            <person name="Daza R."/>
            <person name="De Haan G."/>
            <person name="DeGray S."/>
            <person name="DeMaso C."/>
            <person name="Dhargay N."/>
            <person name="Dooley K."/>
            <person name="Dooley E."/>
            <person name="Doricent M."/>
            <person name="Dorje P."/>
            <person name="Dorjee K."/>
            <person name="Dupes A."/>
            <person name="Elong R."/>
            <person name="Falk J."/>
            <person name="Farina A."/>
            <person name="Faro S."/>
            <person name="Ferguson D."/>
            <person name="Fisher S."/>
            <person name="Foley C.D."/>
            <person name="Franke A."/>
            <person name="Friedrich D."/>
            <person name="Gadbois L."/>
            <person name="Gearin G."/>
            <person name="Gearin C.R."/>
            <person name="Giannoukos G."/>
            <person name="Goode T."/>
            <person name="Graham J."/>
            <person name="Grandbois E."/>
            <person name="Grewal S."/>
            <person name="Gyaltsen K."/>
            <person name="Hafez N."/>
            <person name="Hagos B."/>
            <person name="Hall J."/>
            <person name="Henson C."/>
            <person name="Hollinger A."/>
            <person name="Honan T."/>
            <person name="Huard M.D."/>
            <person name="Hughes L."/>
            <person name="Hurhula B."/>
            <person name="Husby M.E."/>
            <person name="Kamat A."/>
            <person name="Kanga B."/>
            <person name="Kashin S."/>
            <person name="Khazanovich D."/>
            <person name="Kisner P."/>
            <person name="Lance K."/>
            <person name="Lara M."/>
            <person name="Lee W."/>
            <person name="Lennon N."/>
            <person name="Letendre F."/>
            <person name="LeVine R."/>
            <person name="Lipovsky A."/>
            <person name="Liu X."/>
            <person name="Liu J."/>
            <person name="Liu S."/>
            <person name="Lokyitsang T."/>
            <person name="Lokyitsang Y."/>
            <person name="Lubonja R."/>
            <person name="Lui A."/>
            <person name="MacDonald P."/>
            <person name="Magnisalis V."/>
            <person name="Maru K."/>
            <person name="Matthews C."/>
            <person name="McCusker W."/>
            <person name="McDonough S."/>
            <person name="Mehta T."/>
            <person name="Meldrim J."/>
            <person name="Meneus L."/>
            <person name="Mihai O."/>
            <person name="Mihalev A."/>
            <person name="Mihova T."/>
            <person name="Mittelman R."/>
            <person name="Mlenga V."/>
            <person name="Montmayeur A."/>
            <person name="Mulrain L."/>
            <person name="Navidi A."/>
            <person name="Naylor J."/>
            <person name="Negash T."/>
            <person name="Nguyen T."/>
            <person name="Nguyen N."/>
            <person name="Nicol R."/>
            <person name="Norbu C."/>
            <person name="Norbu N."/>
            <person name="Novod N."/>
            <person name="O'Neill B."/>
            <person name="Osman S."/>
            <person name="Markiewicz E."/>
            <person name="Oyono O.L."/>
            <person name="Patti C."/>
            <person name="Phunkhang P."/>
            <person name="Pierre F."/>
            <person name="Priest M."/>
            <person name="Raghuraman S."/>
            <person name="Rege F."/>
            <person name="Reyes R."/>
            <person name="Rise C."/>
            <person name="Rogov P."/>
            <person name="Ross K."/>
            <person name="Ryan E."/>
            <person name="Settipalli S."/>
            <person name="Shea T."/>
            <person name="Sherpa N."/>
            <person name="Shi L."/>
            <person name="Shih D."/>
            <person name="Sparrow T."/>
            <person name="Spaulding J."/>
            <person name="Stalker J."/>
            <person name="Stange-Thomann N."/>
            <person name="Stavropoulos S."/>
            <person name="Stone C."/>
            <person name="Strader C."/>
            <person name="Tesfaye S."/>
            <person name="Thomson T."/>
            <person name="Thoulutsang Y."/>
            <person name="Thoulutsang D."/>
            <person name="Topham K."/>
            <person name="Topping I."/>
            <person name="Tsamla T."/>
            <person name="Vassiliev H."/>
            <person name="Vo A."/>
            <person name="Wangchuk T."/>
            <person name="Wangdi T."/>
            <person name="Weiand M."/>
            <person name="Wilkinson J."/>
            <person name="Wilson A."/>
            <person name="Yadav S."/>
            <person name="Young G."/>
            <person name="Yu Q."/>
            <person name="Zembek L."/>
            <person name="Zhong D."/>
            <person name="Zimmer A."/>
            <person name="Zwirko Z."/>
            <person name="Jaffe D.B."/>
            <person name="Alvarez P."/>
            <person name="Brockman W."/>
            <person name="Butler J."/>
            <person name="Chin C."/>
            <person name="Gnerre S."/>
            <person name="MacCallum I."/>
            <person name="Graves J.A."/>
            <person name="Ponting C.P."/>
            <person name="Breen M."/>
            <person name="Samollow P.B."/>
            <person name="Lander E.S."/>
            <person name="Lindblad-Toh K."/>
        </authorList>
    </citation>
    <scope>NUCLEOTIDE SEQUENCE [LARGE SCALE GENOMIC DNA]</scope>
</reference>
<dbReference type="GO" id="GO:0046872">
    <property type="term" value="F:metal ion binding"/>
    <property type="evidence" value="ECO:0007669"/>
    <property type="project" value="UniProtKB-KW"/>
</dbReference>
<evidence type="ECO:0000256" key="1">
    <source>
        <dbReference type="ARBA" id="ARBA00022741"/>
    </source>
</evidence>
<name>F7D1G1_MONDO</name>
<dbReference type="InParanoid" id="F7D1G1"/>
<dbReference type="GO" id="GO:0003924">
    <property type="term" value="F:GTPase activity"/>
    <property type="evidence" value="ECO:0007669"/>
    <property type="project" value="InterPro"/>
</dbReference>
<dbReference type="OMA" id="FAHKQDL"/>
<comment type="similarity">
    <text evidence="5">Belongs to the small GTPase superfamily. Arf family.</text>
</comment>
<dbReference type="PANTHER" id="PTHR46724:SF2">
    <property type="entry name" value="ADP-RIBOSYLATION FACTOR-LIKE PROTEIN 9"/>
    <property type="match status" value="1"/>
</dbReference>
<dbReference type="InterPro" id="IPR027417">
    <property type="entry name" value="P-loop_NTPase"/>
</dbReference>
<dbReference type="CDD" id="cd04162">
    <property type="entry name" value="Arl9_Arfrp2_like"/>
    <property type="match status" value="1"/>
</dbReference>
<proteinExistence type="inferred from homology"/>
<feature type="binding site" evidence="3">
    <location>
        <begin position="200"/>
        <end position="203"/>
    </location>
    <ligand>
        <name>GTP</name>
        <dbReference type="ChEBI" id="CHEBI:37565"/>
    </ligand>
</feature>
<dbReference type="InterPro" id="IPR053254">
    <property type="entry name" value="Arf-like_GTPase"/>
</dbReference>
<keyword evidence="2 3" id="KW-0342">GTP-binding</keyword>
<dbReference type="HOGENOM" id="CLU_040729_11_1_1"/>
<keyword evidence="1 3" id="KW-0547">Nucleotide-binding</keyword>
<evidence type="ECO:0000256" key="5">
    <source>
        <dbReference type="RuleBase" id="RU003925"/>
    </source>
</evidence>
<keyword evidence="8" id="KW-1185">Reference proteome</keyword>
<evidence type="ECO:0000256" key="3">
    <source>
        <dbReference type="PIRSR" id="PIRSR606689-1"/>
    </source>
</evidence>
<dbReference type="GO" id="GO:0007399">
    <property type="term" value="P:nervous system development"/>
    <property type="evidence" value="ECO:0000318"/>
    <property type="project" value="GO_Central"/>
</dbReference>
<dbReference type="OrthoDB" id="25466at2759"/>
<dbReference type="AlphaFoldDB" id="F7D1G1"/>
<dbReference type="PRINTS" id="PR00328">
    <property type="entry name" value="SAR1GTPBP"/>
</dbReference>
<dbReference type="PANTHER" id="PTHR46724">
    <property type="entry name" value="ADP-RIBOSYLATION FACTOR-LIKE PROTEIN 9-RELATED"/>
    <property type="match status" value="1"/>
</dbReference>
<dbReference type="KEGG" id="mdo:100016630"/>
<dbReference type="Gene3D" id="3.40.50.300">
    <property type="entry name" value="P-loop containing nucleotide triphosphate hydrolases"/>
    <property type="match status" value="1"/>
</dbReference>
<dbReference type="GeneID" id="100016630"/>
<reference evidence="7" key="2">
    <citation type="submission" date="2025-08" db="UniProtKB">
        <authorList>
            <consortium name="Ensembl"/>
        </authorList>
    </citation>
    <scope>IDENTIFICATION</scope>
</reference>
<evidence type="ECO:0000313" key="8">
    <source>
        <dbReference type="Proteomes" id="UP000002280"/>
    </source>
</evidence>
<dbReference type="CTD" id="132946"/>
<protein>
    <submittedName>
        <fullName evidence="7">ARF like GTPase 9</fullName>
    </submittedName>
</protein>
<dbReference type="eggNOG" id="KOG0070">
    <property type="taxonomic scope" value="Eukaryota"/>
</dbReference>
<dbReference type="InterPro" id="IPR005225">
    <property type="entry name" value="Small_GTP-bd"/>
</dbReference>
<feature type="binding site" evidence="3">
    <location>
        <position position="146"/>
    </location>
    <ligand>
        <name>GTP</name>
        <dbReference type="ChEBI" id="CHEBI:37565"/>
    </ligand>
</feature>
<evidence type="ECO:0000313" key="7">
    <source>
        <dbReference type="Ensembl" id="ENSMODP00000025892.3"/>
    </source>
</evidence>
<dbReference type="SUPFAM" id="SSF52540">
    <property type="entry name" value="P-loop containing nucleoside triphosphate hydrolases"/>
    <property type="match status" value="1"/>
</dbReference>
<dbReference type="Bgee" id="ENSMODG00000020699">
    <property type="expression patterns" value="Expressed in testis and 18 other cell types or tissues"/>
</dbReference>
<sequence>MAGRGVRMVGLAAAAAAMTAGVFYAVWSYVSSPRTAPEPELPGTHQGEPRTASPPQMGRKEKKEVLVVGGKKDESSTSVVPTQKQSQDKVPNKQVLVLGLDGAGKTSVLHTLTTNKVQHSSAPTQGFNAVCIHTGDVQVEFLEIGGSEPFRSYWKMYLSKVLVLIFVVDSADHRRLPDAKQHLHQLIQKDPALPLVVFANKQDLEDAYCITDIHEALGLSEIGDDRKLFLFGTHITKNGSDIPSSMQDARELITQLVLEAQ</sequence>
<keyword evidence="4" id="KW-0460">Magnesium</keyword>
<dbReference type="Pfam" id="PF00025">
    <property type="entry name" value="Arf"/>
    <property type="match status" value="1"/>
</dbReference>
<dbReference type="Ensembl" id="ENSMODT00000026354.4">
    <property type="protein sequence ID" value="ENSMODP00000025892.3"/>
    <property type="gene ID" value="ENSMODG00000020699.4"/>
</dbReference>
<dbReference type="GO" id="GO:0005525">
    <property type="term" value="F:GTP binding"/>
    <property type="evidence" value="ECO:0007669"/>
    <property type="project" value="UniProtKB-KW"/>
</dbReference>
<evidence type="ECO:0000256" key="2">
    <source>
        <dbReference type="ARBA" id="ARBA00023134"/>
    </source>
</evidence>
<accession>F7D1G1</accession>
<dbReference type="GeneTree" id="ENSGT00940000159397"/>
<organism evidence="7 8">
    <name type="scientific">Monodelphis domestica</name>
    <name type="common">Gray short-tailed opossum</name>
    <dbReference type="NCBI Taxonomy" id="13616"/>
    <lineage>
        <taxon>Eukaryota</taxon>
        <taxon>Metazoa</taxon>
        <taxon>Chordata</taxon>
        <taxon>Craniata</taxon>
        <taxon>Vertebrata</taxon>
        <taxon>Euteleostomi</taxon>
        <taxon>Mammalia</taxon>
        <taxon>Metatheria</taxon>
        <taxon>Didelphimorphia</taxon>
        <taxon>Didelphidae</taxon>
        <taxon>Monodelphis</taxon>
    </lineage>
</organism>